<dbReference type="AlphaFoldDB" id="A0A285P899"/>
<accession>A0A285P899</accession>
<dbReference type="Pfam" id="PF11518">
    <property type="entry name" value="DUF3221"/>
    <property type="match status" value="1"/>
</dbReference>
<dbReference type="Proteomes" id="UP000219356">
    <property type="component" value="Unassembled WGS sequence"/>
</dbReference>
<evidence type="ECO:0008006" key="3">
    <source>
        <dbReference type="Google" id="ProtNLM"/>
    </source>
</evidence>
<dbReference type="OrthoDB" id="2968029at2"/>
<gene>
    <name evidence="1" type="ORF">SAMN05421503_3421</name>
</gene>
<dbReference type="InterPro" id="IPR021598">
    <property type="entry name" value="DUF3221"/>
</dbReference>
<organism evidence="1 2">
    <name type="scientific">Terribacillus aidingensis</name>
    <dbReference type="NCBI Taxonomy" id="586416"/>
    <lineage>
        <taxon>Bacteria</taxon>
        <taxon>Bacillati</taxon>
        <taxon>Bacillota</taxon>
        <taxon>Bacilli</taxon>
        <taxon>Bacillales</taxon>
        <taxon>Bacillaceae</taxon>
        <taxon>Terribacillus</taxon>
    </lineage>
</organism>
<proteinExistence type="predicted"/>
<dbReference type="RefSeq" id="WP_097043571.1">
    <property type="nucleotide sequence ID" value="NZ_OBEK01000007.1"/>
</dbReference>
<keyword evidence="2" id="KW-1185">Reference proteome</keyword>
<reference evidence="2" key="1">
    <citation type="submission" date="2017-09" db="EMBL/GenBank/DDBJ databases">
        <authorList>
            <person name="Varghese N."/>
            <person name="Submissions S."/>
        </authorList>
    </citation>
    <scope>NUCLEOTIDE SEQUENCE [LARGE SCALE GENOMIC DNA]</scope>
    <source>
        <strain evidence="2">CGMCC 1.8913</strain>
    </source>
</reference>
<dbReference type="EMBL" id="OBEK01000007">
    <property type="protein sequence ID" value="SNZ17969.1"/>
    <property type="molecule type" value="Genomic_DNA"/>
</dbReference>
<name>A0A285P899_9BACI</name>
<sequence>MNKKQMRLFILLTTSLVILLFAAFLVFTVIPTHKGVIVEVLHNEETGQSSIWVVEGISADINNKSKEELAERYKYQGIIFKLPSYLPDRVKKDLFAGQEVKIYINGTIQESGPGGGKAYWVTADHKEE</sequence>
<evidence type="ECO:0000313" key="1">
    <source>
        <dbReference type="EMBL" id="SNZ17969.1"/>
    </source>
</evidence>
<protein>
    <recommendedName>
        <fullName evidence="3">DUF3221 domain-containing protein</fullName>
    </recommendedName>
</protein>
<evidence type="ECO:0000313" key="2">
    <source>
        <dbReference type="Proteomes" id="UP000219356"/>
    </source>
</evidence>